<keyword evidence="5 7" id="KW-1133">Transmembrane helix</keyword>
<feature type="transmembrane region" description="Helical" evidence="7">
    <location>
        <begin position="190"/>
        <end position="209"/>
    </location>
</feature>
<evidence type="ECO:0000313" key="10">
    <source>
        <dbReference type="Proteomes" id="UP000516957"/>
    </source>
</evidence>
<dbReference type="InterPro" id="IPR000620">
    <property type="entry name" value="EamA_dom"/>
</dbReference>
<gene>
    <name evidence="9" type="ORF">BKA08_000989</name>
</gene>
<evidence type="ECO:0000256" key="5">
    <source>
        <dbReference type="ARBA" id="ARBA00022989"/>
    </source>
</evidence>
<dbReference type="Proteomes" id="UP000516957">
    <property type="component" value="Unassembled WGS sequence"/>
</dbReference>
<comment type="similarity">
    <text evidence="2">Belongs to the EamA transporter family.</text>
</comment>
<feature type="domain" description="EamA" evidence="8">
    <location>
        <begin position="7"/>
        <end position="146"/>
    </location>
</feature>
<accession>A0A7Y9JQ23</accession>
<comment type="caution">
    <text evidence="9">The sequence shown here is derived from an EMBL/GenBank/DDBJ whole genome shotgun (WGS) entry which is preliminary data.</text>
</comment>
<feature type="domain" description="EamA" evidence="8">
    <location>
        <begin position="161"/>
        <end position="294"/>
    </location>
</feature>
<feature type="transmembrane region" description="Helical" evidence="7">
    <location>
        <begin position="253"/>
        <end position="272"/>
    </location>
</feature>
<comment type="subcellular location">
    <subcellularLocation>
        <location evidence="1">Cell membrane</location>
        <topology evidence="1">Multi-pass membrane protein</topology>
    </subcellularLocation>
</comment>
<dbReference type="RefSeq" id="WP_179614603.1">
    <property type="nucleotide sequence ID" value="NZ_CP059163.1"/>
</dbReference>
<evidence type="ECO:0000256" key="1">
    <source>
        <dbReference type="ARBA" id="ARBA00004651"/>
    </source>
</evidence>
<keyword evidence="3" id="KW-1003">Cell membrane</keyword>
<reference evidence="9 10" key="1">
    <citation type="submission" date="2020-07" db="EMBL/GenBank/DDBJ databases">
        <title>Sequencing the genomes of 1000 actinobacteria strains.</title>
        <authorList>
            <person name="Klenk H.-P."/>
        </authorList>
    </citation>
    <scope>NUCLEOTIDE SEQUENCE [LARGE SCALE GENOMIC DNA]</scope>
    <source>
        <strain evidence="9 10">DSM 18965</strain>
    </source>
</reference>
<feature type="transmembrane region" description="Helical" evidence="7">
    <location>
        <begin position="35"/>
        <end position="56"/>
    </location>
</feature>
<feature type="transmembrane region" description="Helical" evidence="7">
    <location>
        <begin position="278"/>
        <end position="295"/>
    </location>
</feature>
<evidence type="ECO:0000256" key="2">
    <source>
        <dbReference type="ARBA" id="ARBA00007362"/>
    </source>
</evidence>
<feature type="transmembrane region" description="Helical" evidence="7">
    <location>
        <begin position="12"/>
        <end position="29"/>
    </location>
</feature>
<dbReference type="PANTHER" id="PTHR32322:SF18">
    <property type="entry name" value="S-ADENOSYLMETHIONINE_S-ADENOSYLHOMOCYSTEINE TRANSPORTER"/>
    <property type="match status" value="1"/>
</dbReference>
<keyword evidence="4 7" id="KW-0812">Transmembrane</keyword>
<dbReference type="PANTHER" id="PTHR32322">
    <property type="entry name" value="INNER MEMBRANE TRANSPORTER"/>
    <property type="match status" value="1"/>
</dbReference>
<keyword evidence="6 7" id="KW-0472">Membrane</keyword>
<feature type="transmembrane region" description="Helical" evidence="7">
    <location>
        <begin position="221"/>
        <end position="241"/>
    </location>
</feature>
<feature type="transmembrane region" description="Helical" evidence="7">
    <location>
        <begin position="129"/>
        <end position="148"/>
    </location>
</feature>
<evidence type="ECO:0000256" key="4">
    <source>
        <dbReference type="ARBA" id="ARBA00022692"/>
    </source>
</evidence>
<sequence length="322" mass="31636">MSTSTRWGVSQIALAAFLWGTGGLVVQLVREQVPLSVPTISAWRLALALAALLAVVLAQRTGGRLLALLRARPRRVLAVGLATAGYQLLYFLAVTWAGVTVATVVSLGLAPVLLGVSEAVTARRAPSPTRLLVVTAALAGLALVSTSTGHGGGGVGPRPLAGLLVAVAAGVLYALATGWGGALARDTPPLVLTTATTGVGAVALVPVALLGGGPHLTGDPAALALLAYLGLFTMAGAYAAFYAGLRTTSGSTAALVTLVEPLSAALLAAVVLGERLGPGGVVGTVLILGAVAGLARDDGDAVAATAGPTAALPGVPPHADPH</sequence>
<dbReference type="InterPro" id="IPR037185">
    <property type="entry name" value="EmrE-like"/>
</dbReference>
<evidence type="ECO:0000313" key="9">
    <source>
        <dbReference type="EMBL" id="NYD56751.1"/>
    </source>
</evidence>
<dbReference type="SUPFAM" id="SSF103481">
    <property type="entry name" value="Multidrug resistance efflux transporter EmrE"/>
    <property type="match status" value="2"/>
</dbReference>
<evidence type="ECO:0000256" key="3">
    <source>
        <dbReference type="ARBA" id="ARBA00022475"/>
    </source>
</evidence>
<proteinExistence type="inferred from homology"/>
<feature type="transmembrane region" description="Helical" evidence="7">
    <location>
        <begin position="76"/>
        <end position="93"/>
    </location>
</feature>
<dbReference type="Pfam" id="PF00892">
    <property type="entry name" value="EamA"/>
    <property type="match status" value="2"/>
</dbReference>
<evidence type="ECO:0000259" key="8">
    <source>
        <dbReference type="Pfam" id="PF00892"/>
    </source>
</evidence>
<dbReference type="GO" id="GO:0005886">
    <property type="term" value="C:plasma membrane"/>
    <property type="evidence" value="ECO:0007669"/>
    <property type="project" value="UniProtKB-SubCell"/>
</dbReference>
<protein>
    <submittedName>
        <fullName evidence="9">DME family drug/metabolite transporter</fullName>
    </submittedName>
</protein>
<name>A0A7Y9JQ23_9ACTN</name>
<organism evidence="9 10">
    <name type="scientific">Nocardioides marinisabuli</name>
    <dbReference type="NCBI Taxonomy" id="419476"/>
    <lineage>
        <taxon>Bacteria</taxon>
        <taxon>Bacillati</taxon>
        <taxon>Actinomycetota</taxon>
        <taxon>Actinomycetes</taxon>
        <taxon>Propionibacteriales</taxon>
        <taxon>Nocardioidaceae</taxon>
        <taxon>Nocardioides</taxon>
    </lineage>
</organism>
<dbReference type="InterPro" id="IPR050638">
    <property type="entry name" value="AA-Vitamin_Transporters"/>
</dbReference>
<feature type="transmembrane region" description="Helical" evidence="7">
    <location>
        <begin position="160"/>
        <end position="183"/>
    </location>
</feature>
<dbReference type="AlphaFoldDB" id="A0A7Y9JQ23"/>
<dbReference type="EMBL" id="JACCBE010000001">
    <property type="protein sequence ID" value="NYD56751.1"/>
    <property type="molecule type" value="Genomic_DNA"/>
</dbReference>
<keyword evidence="10" id="KW-1185">Reference proteome</keyword>
<feature type="transmembrane region" description="Helical" evidence="7">
    <location>
        <begin position="99"/>
        <end position="117"/>
    </location>
</feature>
<evidence type="ECO:0000256" key="6">
    <source>
        <dbReference type="ARBA" id="ARBA00023136"/>
    </source>
</evidence>
<evidence type="ECO:0000256" key="7">
    <source>
        <dbReference type="SAM" id="Phobius"/>
    </source>
</evidence>